<dbReference type="SUPFAM" id="SSF51283">
    <property type="entry name" value="dUTPase-like"/>
    <property type="match status" value="1"/>
</dbReference>
<dbReference type="Gene3D" id="1.10.1200.30">
    <property type="match status" value="1"/>
</dbReference>
<dbReference type="InterPro" id="IPR001995">
    <property type="entry name" value="Peptidase_A2_cat"/>
</dbReference>
<dbReference type="GO" id="GO:0006508">
    <property type="term" value="P:proteolysis"/>
    <property type="evidence" value="ECO:0007669"/>
    <property type="project" value="InterPro"/>
</dbReference>
<evidence type="ECO:0000259" key="4">
    <source>
        <dbReference type="PROSITE" id="PS50175"/>
    </source>
</evidence>
<reference evidence="5 6" key="1">
    <citation type="journal article" date="2010" name="Nature">
        <title>The genome of a songbird.</title>
        <authorList>
            <person name="Warren W.C."/>
            <person name="Clayton D.F."/>
            <person name="Ellegren H."/>
            <person name="Arnold A.P."/>
            <person name="Hillier L.W."/>
            <person name="Kunstner A."/>
            <person name="Searle S."/>
            <person name="White S."/>
            <person name="Vilella A.J."/>
            <person name="Fairley S."/>
            <person name="Heger A."/>
            <person name="Kong L."/>
            <person name="Ponting C.P."/>
            <person name="Jarvis E.D."/>
            <person name="Mello C.V."/>
            <person name="Minx P."/>
            <person name="Lovell P."/>
            <person name="Velho T.A."/>
            <person name="Ferris M."/>
            <person name="Balakrishnan C.N."/>
            <person name="Sinha S."/>
            <person name="Blatti C."/>
            <person name="London S.E."/>
            <person name="Li Y."/>
            <person name="Lin Y.C."/>
            <person name="George J."/>
            <person name="Sweedler J."/>
            <person name="Southey B."/>
            <person name="Gunaratne P."/>
            <person name="Watson M."/>
            <person name="Nam K."/>
            <person name="Backstrom N."/>
            <person name="Smeds L."/>
            <person name="Nabholz B."/>
            <person name="Itoh Y."/>
            <person name="Whitney O."/>
            <person name="Pfenning A.R."/>
            <person name="Howard J."/>
            <person name="Volker M."/>
            <person name="Skinner B.M."/>
            <person name="Griffin D.K."/>
            <person name="Ye L."/>
            <person name="McLaren W.M."/>
            <person name="Flicek P."/>
            <person name="Quesada V."/>
            <person name="Velasco G."/>
            <person name="Lopez-Otin C."/>
            <person name="Puente X.S."/>
            <person name="Olender T."/>
            <person name="Lancet D."/>
            <person name="Smit A.F."/>
            <person name="Hubley R."/>
            <person name="Konkel M.K."/>
            <person name="Walker J.A."/>
            <person name="Batzer M.A."/>
            <person name="Gu W."/>
            <person name="Pollock D.D."/>
            <person name="Chen L."/>
            <person name="Cheng Z."/>
            <person name="Eichler E.E."/>
            <person name="Stapley J."/>
            <person name="Slate J."/>
            <person name="Ekblom R."/>
            <person name="Birkhead T."/>
            <person name="Burke T."/>
            <person name="Burt D."/>
            <person name="Scharff C."/>
            <person name="Adam I."/>
            <person name="Richard H."/>
            <person name="Sultan M."/>
            <person name="Soldatov A."/>
            <person name="Lehrach H."/>
            <person name="Edwards S.V."/>
            <person name="Yang S.P."/>
            <person name="Li X."/>
            <person name="Graves T."/>
            <person name="Fulton L."/>
            <person name="Nelson J."/>
            <person name="Chinwalla A."/>
            <person name="Hou S."/>
            <person name="Mardis E.R."/>
            <person name="Wilson R.K."/>
        </authorList>
    </citation>
    <scope>NUCLEOTIDE SEQUENCE [LARGE SCALE GENOMIC DNA]</scope>
</reference>
<reference evidence="5" key="3">
    <citation type="submission" date="2025-09" db="UniProtKB">
        <authorList>
            <consortium name="Ensembl"/>
        </authorList>
    </citation>
    <scope>IDENTIFICATION</scope>
</reference>
<dbReference type="InterPro" id="IPR034170">
    <property type="entry name" value="Retropepsin-like_cat_dom"/>
</dbReference>
<accession>A0A674GTL1</accession>
<proteinExistence type="predicted"/>
<dbReference type="SUPFAM" id="SSF50630">
    <property type="entry name" value="Acid proteases"/>
    <property type="match status" value="1"/>
</dbReference>
<dbReference type="AlphaFoldDB" id="A0A674GTL1"/>
<reference evidence="5" key="2">
    <citation type="submission" date="2025-08" db="UniProtKB">
        <authorList>
            <consortium name="Ensembl"/>
        </authorList>
    </citation>
    <scope>IDENTIFICATION</scope>
</reference>
<feature type="region of interest" description="Disordered" evidence="3">
    <location>
        <begin position="311"/>
        <end position="337"/>
    </location>
</feature>
<dbReference type="GO" id="GO:0016032">
    <property type="term" value="P:viral process"/>
    <property type="evidence" value="ECO:0007669"/>
    <property type="project" value="InterPro"/>
</dbReference>
<dbReference type="InterPro" id="IPR018061">
    <property type="entry name" value="Retropepsins"/>
</dbReference>
<dbReference type="GeneTree" id="ENSGT00530000064196"/>
<evidence type="ECO:0000256" key="3">
    <source>
        <dbReference type="SAM" id="MobiDB-lite"/>
    </source>
</evidence>
<evidence type="ECO:0000256" key="1">
    <source>
        <dbReference type="ARBA" id="ARBA00022581"/>
    </source>
</evidence>
<dbReference type="CDD" id="cd05482">
    <property type="entry name" value="HIV_retropepsin_like"/>
    <property type="match status" value="1"/>
</dbReference>
<dbReference type="Gene3D" id="2.70.40.10">
    <property type="match status" value="1"/>
</dbReference>
<sequence length="640" mass="69206">MNPRRFWELVKLQALENGDWDLIEKLELPSGGCTGIANPGKRDTNGSQVVNLASQEGTQVDQGYSVLPKGGVQGITTYKGVENTGQRDRHDVFGWRVVQDLQDRVAKYGLGSAQVMQIIRVLNTNLLAPFDIRHIAQILFQPVQFTVFQGNWRQLAQRVAEENMQLPQTDSRYYVGVDALMGENAFSNPDLQATWNPAVLELSQRIGLLALLKTIETTASKPRYVKITQGMKEPFLPFVDKIAAALEKQIEDDHLRQMLCKQLARDNANHDCRKIIDALPGDPTLTDMVQACSKVGSVDYKMSVLAVALQPGRTSSGDGQQKQGKNKGKQKQGTQKQKGTNTNFLCAKCLNAGHYATQCKSKDHANGQPSVGSGNRKMSAKGNCAPTQMIPQGVVPAQAKLSYLRVRTQGAAGVDVHTAATIILESCCVYKVPLDAFGPLGQGLCAFLVGRSSATLQGIFVHLDVTDSDFAGQICAMVSTPTPPVTIPAGTHIAQLVPFQSCVSRIDQQTHEDGGFGSSGLPQLFWTADISVQQPEMTCTLILLGASPPQMQLGGLINTGADVTVISFSAWPPTWTLASIGSVIKGVGVATQTFVSQWSVLIKNVDGQTATVRPHVTAVPINLWGRDVLAAWGVRIGIHF</sequence>
<dbReference type="InterPro" id="IPR045345">
    <property type="entry name" value="Gag_p24_C"/>
</dbReference>
<dbReference type="SUPFAM" id="SSF47943">
    <property type="entry name" value="Retrovirus capsid protein, N-terminal core domain"/>
    <property type="match status" value="1"/>
</dbReference>
<dbReference type="Gene3D" id="1.10.375.10">
    <property type="entry name" value="Human Immunodeficiency Virus Type 1 Capsid Protein"/>
    <property type="match status" value="1"/>
</dbReference>
<dbReference type="Proteomes" id="UP000007754">
    <property type="component" value="Chromosome 1"/>
</dbReference>
<dbReference type="PANTHER" id="PTHR40389">
    <property type="entry name" value="ENDOGENOUS RETROVIRUS GROUP K MEMBER 24 GAG POLYPROTEIN-RELATED"/>
    <property type="match status" value="1"/>
</dbReference>
<name>A0A674GTL1_TAEGU</name>
<keyword evidence="1" id="KW-0945">Host-virus interaction</keyword>
<evidence type="ECO:0000313" key="5">
    <source>
        <dbReference type="Ensembl" id="ENSTGUP00000025783.1"/>
    </source>
</evidence>
<dbReference type="InterPro" id="IPR033704">
    <property type="entry name" value="dUTPase_trimeric"/>
</dbReference>
<dbReference type="OMA" id="CKSKDHA"/>
<keyword evidence="2" id="KW-0378">Hydrolase</keyword>
<dbReference type="Pfam" id="PF00077">
    <property type="entry name" value="RVP"/>
    <property type="match status" value="1"/>
</dbReference>
<dbReference type="SUPFAM" id="SSF47353">
    <property type="entry name" value="Retrovirus capsid dimerization domain-like"/>
    <property type="match status" value="1"/>
</dbReference>
<dbReference type="Pfam" id="PF00607">
    <property type="entry name" value="Gag_p24"/>
    <property type="match status" value="1"/>
</dbReference>
<dbReference type="PANTHER" id="PTHR40389:SF4">
    <property type="match status" value="1"/>
</dbReference>
<keyword evidence="6" id="KW-1185">Reference proteome</keyword>
<feature type="domain" description="Peptidase A2" evidence="4">
    <location>
        <begin position="553"/>
        <end position="628"/>
    </location>
</feature>
<dbReference type="InterPro" id="IPR021109">
    <property type="entry name" value="Peptidase_aspartic_dom_sf"/>
</dbReference>
<dbReference type="InterPro" id="IPR036157">
    <property type="entry name" value="dUTPase-like_sf"/>
</dbReference>
<dbReference type="PROSITE" id="PS50175">
    <property type="entry name" value="ASP_PROT_RETROV"/>
    <property type="match status" value="1"/>
</dbReference>
<protein>
    <recommendedName>
        <fullName evidence="4">Peptidase A2 domain-containing protein</fullName>
    </recommendedName>
</protein>
<dbReference type="InterPro" id="IPR008916">
    <property type="entry name" value="Retrov_capsid_C"/>
</dbReference>
<dbReference type="Pfam" id="PF19317">
    <property type="entry name" value="Gag_p24_C"/>
    <property type="match status" value="1"/>
</dbReference>
<dbReference type="InterPro" id="IPR008919">
    <property type="entry name" value="Retrov_capsid_N"/>
</dbReference>
<dbReference type="CDD" id="cd07557">
    <property type="entry name" value="trimeric_dUTPase"/>
    <property type="match status" value="1"/>
</dbReference>
<dbReference type="InterPro" id="IPR050195">
    <property type="entry name" value="Primate_lentivir_Gag_pol-like"/>
</dbReference>
<dbReference type="Pfam" id="PF00692">
    <property type="entry name" value="dUTPase"/>
    <property type="match status" value="1"/>
</dbReference>
<evidence type="ECO:0000256" key="2">
    <source>
        <dbReference type="ARBA" id="ARBA00022801"/>
    </source>
</evidence>
<dbReference type="Ensembl" id="ENSTGUT00000026919.1">
    <property type="protein sequence ID" value="ENSTGUP00000025783.1"/>
    <property type="gene ID" value="ENSTGUG00000020007.1"/>
</dbReference>
<dbReference type="Gene3D" id="2.40.70.10">
    <property type="entry name" value="Acid Proteases"/>
    <property type="match status" value="1"/>
</dbReference>
<evidence type="ECO:0000313" key="6">
    <source>
        <dbReference type="Proteomes" id="UP000007754"/>
    </source>
</evidence>
<dbReference type="GO" id="GO:0004190">
    <property type="term" value="F:aspartic-type endopeptidase activity"/>
    <property type="evidence" value="ECO:0007669"/>
    <property type="project" value="InterPro"/>
</dbReference>
<organism evidence="5 6">
    <name type="scientific">Taeniopygia guttata</name>
    <name type="common">Zebra finch</name>
    <name type="synonym">Poephila guttata</name>
    <dbReference type="NCBI Taxonomy" id="59729"/>
    <lineage>
        <taxon>Eukaryota</taxon>
        <taxon>Metazoa</taxon>
        <taxon>Chordata</taxon>
        <taxon>Craniata</taxon>
        <taxon>Vertebrata</taxon>
        <taxon>Euteleostomi</taxon>
        <taxon>Archelosauria</taxon>
        <taxon>Archosauria</taxon>
        <taxon>Dinosauria</taxon>
        <taxon>Saurischia</taxon>
        <taxon>Theropoda</taxon>
        <taxon>Coelurosauria</taxon>
        <taxon>Aves</taxon>
        <taxon>Neognathae</taxon>
        <taxon>Neoaves</taxon>
        <taxon>Telluraves</taxon>
        <taxon>Australaves</taxon>
        <taxon>Passeriformes</taxon>
        <taxon>Passeroidea</taxon>
        <taxon>Estrildidae</taxon>
        <taxon>Estrildinae</taxon>
        <taxon>Taeniopygia</taxon>
    </lineage>
</organism>
<dbReference type="InParanoid" id="A0A674GTL1"/>
<dbReference type="InterPro" id="IPR029054">
    <property type="entry name" value="dUTPase-like"/>
</dbReference>